<keyword evidence="3" id="KW-1185">Reference proteome</keyword>
<protein>
    <recommendedName>
        <fullName evidence="1">Conserved oligomeric Golgi complex subunit 4 C-terminal domain-containing protein</fullName>
    </recommendedName>
</protein>
<reference evidence="2 3" key="1">
    <citation type="journal article" date="2019" name="PLoS Negl. Trop. Dis.">
        <title>Whole genome sequencing of Entamoeba nuttalli reveals mammalian host-related molecular signatures and a novel octapeptide-repeat surface protein.</title>
        <authorList>
            <person name="Tanaka M."/>
            <person name="Makiuchi T."/>
            <person name="Komiyama T."/>
            <person name="Shiina T."/>
            <person name="Osaki K."/>
            <person name="Tachibana H."/>
        </authorList>
    </citation>
    <scope>NUCLEOTIDE SEQUENCE [LARGE SCALE GENOMIC DNA]</scope>
    <source>
        <strain evidence="2 3">P19-061405</strain>
    </source>
</reference>
<gene>
    <name evidence="2" type="ORF">ENUP19_0317G0058</name>
</gene>
<dbReference type="PANTHER" id="PTHR24016:SF0">
    <property type="entry name" value="CONSERVED OLIGOMERIC GOLGI COMPLEX SUBUNIT 4"/>
    <property type="match status" value="1"/>
</dbReference>
<organism evidence="2 3">
    <name type="scientific">Entamoeba nuttalli</name>
    <dbReference type="NCBI Taxonomy" id="412467"/>
    <lineage>
        <taxon>Eukaryota</taxon>
        <taxon>Amoebozoa</taxon>
        <taxon>Evosea</taxon>
        <taxon>Archamoebae</taxon>
        <taxon>Mastigamoebida</taxon>
        <taxon>Entamoebidae</taxon>
        <taxon>Entamoeba</taxon>
    </lineage>
</organism>
<dbReference type="InterPro" id="IPR048684">
    <property type="entry name" value="COG4_C"/>
</dbReference>
<sequence length="547" mass="63334">MGNNQSVLENPEQSILLTDNQLNQILDTLKRPTVNSLLALLKSPQLSLFQRIDQQQRDTLEITVNTSLDLFASRRTFKEINFELFNILVVAVAFVKGLTVCQMIETYYNILFNAECQKQRYEKGEEAIEKIVQLFISLKSIIQSNIIITLEESFKTIIKPSLPQQPLIVSTKCLSSITDDFIKNINDILKESLKLSLTDKWNINSVVKAIHSLSEFENSEHFEIVKTSQLFKEYGDTKSKLISKYMKVEEEHLEFIITSISQHLSELNYLQQIDEFFFSVSSILNNGLLSNNSMIIQTFIHSCEIYISSFYITLKKINLESIQQINSLVQFNNNLSLIITTTAQSIQLINERYHLNLSYELLGYHKNLEQSSSLLHETIKKYILTFNDLFKQPLKSVEEINYKVEPTDDLTKNIYSMELFIQKIKEIVDTKIDGLEKQTQKNIVSGCTDYIVKQLEFLVRKKSFTQFGACEFMKDLQQIQSLFKSYGVPLQCFEKLKQTSTVLCLDQIEDITKYCSVKGWKLSSLEIKLIMTLRVDFSKQKIRSLQL</sequence>
<comment type="caution">
    <text evidence="2">The sequence shown here is derived from an EMBL/GenBank/DDBJ whole genome shotgun (WGS) entry which is preliminary data.</text>
</comment>
<dbReference type="Pfam" id="PF20662">
    <property type="entry name" value="COG4_C"/>
    <property type="match status" value="1"/>
</dbReference>
<dbReference type="PANTHER" id="PTHR24016">
    <property type="entry name" value="CONSERVED OLIGOMERIC GOLGI COMPLEX SUBUNIT 4"/>
    <property type="match status" value="1"/>
</dbReference>
<dbReference type="InterPro" id="IPR048682">
    <property type="entry name" value="COG4"/>
</dbReference>
<proteinExistence type="predicted"/>
<dbReference type="Proteomes" id="UP001628156">
    <property type="component" value="Unassembled WGS sequence"/>
</dbReference>
<evidence type="ECO:0000313" key="2">
    <source>
        <dbReference type="EMBL" id="GAB1227051.1"/>
    </source>
</evidence>
<evidence type="ECO:0000313" key="3">
    <source>
        <dbReference type="Proteomes" id="UP001628156"/>
    </source>
</evidence>
<accession>A0ABQ0DW33</accession>
<feature type="domain" description="Conserved oligomeric Golgi complex subunit 4 C-terminal" evidence="1">
    <location>
        <begin position="369"/>
        <end position="527"/>
    </location>
</feature>
<evidence type="ECO:0000259" key="1">
    <source>
        <dbReference type="Pfam" id="PF20662"/>
    </source>
</evidence>
<dbReference type="EMBL" id="BAAFRS010000317">
    <property type="protein sequence ID" value="GAB1227051.1"/>
    <property type="molecule type" value="Genomic_DNA"/>
</dbReference>
<dbReference type="Gene3D" id="1.20.58.1970">
    <property type="match status" value="1"/>
</dbReference>
<name>A0ABQ0DW33_9EUKA</name>